<organism evidence="3 4">
    <name type="scientific">Caproiciproducens faecalis</name>
    <dbReference type="NCBI Taxonomy" id="2820301"/>
    <lineage>
        <taxon>Bacteria</taxon>
        <taxon>Bacillati</taxon>
        <taxon>Bacillota</taxon>
        <taxon>Clostridia</taxon>
        <taxon>Eubacteriales</taxon>
        <taxon>Acutalibacteraceae</taxon>
        <taxon>Caproiciproducens</taxon>
    </lineage>
</organism>
<evidence type="ECO:0000256" key="1">
    <source>
        <dbReference type="SAM" id="MobiDB-lite"/>
    </source>
</evidence>
<dbReference type="Proteomes" id="UP000719942">
    <property type="component" value="Unassembled WGS sequence"/>
</dbReference>
<feature type="transmembrane region" description="Helical" evidence="2">
    <location>
        <begin position="143"/>
        <end position="167"/>
    </location>
</feature>
<feature type="transmembrane region" description="Helical" evidence="2">
    <location>
        <begin position="76"/>
        <end position="99"/>
    </location>
</feature>
<feature type="transmembrane region" description="Helical" evidence="2">
    <location>
        <begin position="173"/>
        <end position="193"/>
    </location>
</feature>
<feature type="region of interest" description="Disordered" evidence="1">
    <location>
        <begin position="278"/>
        <end position="299"/>
    </location>
</feature>
<keyword evidence="4" id="KW-1185">Reference proteome</keyword>
<feature type="compositionally biased region" description="Acidic residues" evidence="1">
    <location>
        <begin position="289"/>
        <end position="298"/>
    </location>
</feature>
<gene>
    <name evidence="3" type="ORF">J5W02_02035</name>
</gene>
<keyword evidence="2" id="KW-0472">Membrane</keyword>
<evidence type="ECO:0000256" key="2">
    <source>
        <dbReference type="SAM" id="Phobius"/>
    </source>
</evidence>
<feature type="transmembrane region" description="Helical" evidence="2">
    <location>
        <begin position="111"/>
        <end position="131"/>
    </location>
</feature>
<name>A0ABS7DKG2_9FIRM</name>
<sequence length="328" mass="35652">MNIKNAWIVFAVALLVTLPTRMYQILFLVDQDTGFYTDGMKTTAFVSAGLAAGVILLIAMCFMDKSEKPKYSPIRSIPAAVFGVLAGLGIVLQYAVGIFTSGESQNPLPSLILALVGICAGAVMILTAYQFATGGNTFEAHPILALVPSVWGCVSLVSLFLTYVAVVNVAENIYDTFTVIFLLLFLFAQAKMFARIEDEKSAKLVYMFGLPAALLLLVTGIPGTVMVLFNIKSAGTFPVGLYPVNILLALYVILFLVQYSKEKVDRLLPAAEALDEEPQVSEAVTGTPDTDEREEEAPGQESCLEFLGKAYHSQLQFCEEIKSPFFHN</sequence>
<dbReference type="EMBL" id="JAGFNZ010000001">
    <property type="protein sequence ID" value="MBW7571581.1"/>
    <property type="molecule type" value="Genomic_DNA"/>
</dbReference>
<proteinExistence type="predicted"/>
<feature type="transmembrane region" description="Helical" evidence="2">
    <location>
        <begin position="205"/>
        <end position="231"/>
    </location>
</feature>
<comment type="caution">
    <text evidence="3">The sequence shown here is derived from an EMBL/GenBank/DDBJ whole genome shotgun (WGS) entry which is preliminary data.</text>
</comment>
<feature type="transmembrane region" description="Helical" evidence="2">
    <location>
        <begin position="237"/>
        <end position="257"/>
    </location>
</feature>
<reference evidence="3 4" key="1">
    <citation type="submission" date="2021-03" db="EMBL/GenBank/DDBJ databases">
        <title>Caproiciproducens sp. nov. isolated from feces of cow.</title>
        <authorList>
            <person name="Choi J.-Y."/>
        </authorList>
    </citation>
    <scope>NUCLEOTIDE SEQUENCE [LARGE SCALE GENOMIC DNA]</scope>
    <source>
        <strain evidence="3 4">AGMB10547</strain>
    </source>
</reference>
<accession>A0ABS7DKG2</accession>
<feature type="transmembrane region" description="Helical" evidence="2">
    <location>
        <begin position="46"/>
        <end position="64"/>
    </location>
</feature>
<evidence type="ECO:0000313" key="4">
    <source>
        <dbReference type="Proteomes" id="UP000719942"/>
    </source>
</evidence>
<keyword evidence="2" id="KW-0812">Transmembrane</keyword>
<dbReference type="RefSeq" id="WP_219963982.1">
    <property type="nucleotide sequence ID" value="NZ_JAGFNZ010000001.1"/>
</dbReference>
<protein>
    <submittedName>
        <fullName evidence="3">Uncharacterized protein</fullName>
    </submittedName>
</protein>
<evidence type="ECO:0000313" key="3">
    <source>
        <dbReference type="EMBL" id="MBW7571581.1"/>
    </source>
</evidence>
<keyword evidence="2" id="KW-1133">Transmembrane helix</keyword>